<dbReference type="AlphaFoldDB" id="G0ABH5"/>
<dbReference type="HAMAP" id="MF_00710">
    <property type="entry name" value="Malonate_deCO2ase_dsu"/>
    <property type="match status" value="1"/>
</dbReference>
<keyword evidence="7" id="KW-1185">Reference proteome</keyword>
<comment type="subcellular location">
    <subcellularLocation>
        <location evidence="1">Cytoplasm</location>
    </subcellularLocation>
</comment>
<sequence>MMETLNFRFEHGRRLLPPQAQLSGVVSSGNLEVLVEAAALNGACAIEIKTAARGFGAIWEAVLGDFQQRWQLADARIAINDMGATPAVVSLRLDQALQAMTGSAP</sequence>
<reference evidence="6 7" key="5">
    <citation type="journal article" date="2011" name="ISME J.">
        <title>Dual transcriptional profiling of a bacterial/fungal confrontation: Collimonas fungivorans versus Aspergillus niger.</title>
        <authorList>
            <person name="Mela F."/>
            <person name="Fritsche K."/>
            <person name="de Boer W."/>
            <person name="van Veen J.A."/>
            <person name="de Graaff L.H."/>
            <person name="van den Berg M."/>
            <person name="Leveau J.H."/>
        </authorList>
    </citation>
    <scope>NUCLEOTIDE SEQUENCE [LARGE SCALE GENOMIC DNA]</scope>
    <source>
        <strain evidence="6 7">Ter331</strain>
    </source>
</reference>
<evidence type="ECO:0000313" key="6">
    <source>
        <dbReference type="EMBL" id="AEK61541.1"/>
    </source>
</evidence>
<protein>
    <recommendedName>
        <fullName evidence="4">Malonate decarboxylase acyl carrier protein</fullName>
    </recommendedName>
</protein>
<feature type="modified residue" description="O-(phosphoribosyl dephospho-coenzyme A)serine" evidence="5">
    <location>
        <position position="28"/>
    </location>
</feature>
<evidence type="ECO:0000256" key="5">
    <source>
        <dbReference type="PIRSR" id="PIRSR609662-50"/>
    </source>
</evidence>
<dbReference type="GO" id="GO:0005737">
    <property type="term" value="C:cytoplasm"/>
    <property type="evidence" value="ECO:0007669"/>
    <property type="project" value="UniProtKB-SubCell"/>
</dbReference>
<keyword evidence="2" id="KW-0963">Cytoplasm</keyword>
<dbReference type="KEGG" id="cfu:CFU_1709"/>
<keyword evidence="3 5" id="KW-0597">Phosphoprotein</keyword>
<dbReference type="Pfam" id="PF06857">
    <property type="entry name" value="ACP"/>
    <property type="match status" value="1"/>
</dbReference>
<reference evidence="7" key="6">
    <citation type="submission" date="2011-05" db="EMBL/GenBank/DDBJ databases">
        <title>Complete sequence of Collimonas fungivorans Ter331.</title>
        <authorList>
            <person name="Leveau J.H."/>
        </authorList>
    </citation>
    <scope>NUCLEOTIDE SEQUENCE [LARGE SCALE GENOMIC DNA]</scope>
    <source>
        <strain evidence="7">Ter331</strain>
    </source>
</reference>
<gene>
    <name evidence="6" type="primary">mdcD</name>
    <name evidence="6" type="ordered locus">CFU_1709</name>
</gene>
<evidence type="ECO:0000256" key="1">
    <source>
        <dbReference type="ARBA" id="ARBA00004496"/>
    </source>
</evidence>
<evidence type="ECO:0000256" key="2">
    <source>
        <dbReference type="ARBA" id="ARBA00022490"/>
    </source>
</evidence>
<dbReference type="HOGENOM" id="CLU_173135_0_0_4"/>
<dbReference type="EMBL" id="CP002745">
    <property type="protein sequence ID" value="AEK61541.1"/>
    <property type="molecule type" value="Genomic_DNA"/>
</dbReference>
<dbReference type="InterPro" id="IPR009662">
    <property type="entry name" value="Malonate_deCO2ase_dsu"/>
</dbReference>
<accession>G0ABH5</accession>
<dbReference type="Proteomes" id="UP000008392">
    <property type="component" value="Chromosome"/>
</dbReference>
<comment type="PTM">
    <text evidence="5">Covalently binds the prosthetic group of malonate decarboxylase.</text>
</comment>
<reference evidence="6 7" key="4">
    <citation type="journal article" date="2010" name="Environ. Microbiol.">
        <title>The bacterial genus Collimonas: mycophagy, weathering and other adaptive solutions to life in oligotrophic soil environments.</title>
        <authorList>
            <person name="Leveau J.H."/>
            <person name="Uroz S."/>
            <person name="de Boer W."/>
        </authorList>
    </citation>
    <scope>NUCLEOTIDE SEQUENCE [LARGE SCALE GENOMIC DNA]</scope>
    <source>
        <strain evidence="6 7">Ter331</strain>
    </source>
</reference>
<dbReference type="NCBIfam" id="TIGR03130">
    <property type="entry name" value="malonate_delta"/>
    <property type="match status" value="1"/>
</dbReference>
<reference evidence="6 7" key="3">
    <citation type="journal article" date="2008" name="FEMS Microbiol. Ecol.">
        <title>Identification and characterization of genes underlying chitinolysis in Collimonas fungivorans Ter331.</title>
        <authorList>
            <person name="Fritsche K."/>
            <person name="de Boer W."/>
            <person name="Gerards S."/>
            <person name="van den Berg M."/>
            <person name="van Veen J.A."/>
            <person name="Leveau J.H."/>
        </authorList>
    </citation>
    <scope>NUCLEOTIDE SEQUENCE [LARGE SCALE GENOMIC DNA]</scope>
    <source>
        <strain evidence="6 7">Ter331</strain>
    </source>
</reference>
<reference evidence="6 7" key="2">
    <citation type="journal article" date="2006" name="J. Microbiol. Methods">
        <title>Genomic flank-sequencing of plasposon insertion sites for rapid identification of functional genes.</title>
        <authorList>
            <person name="Leveau J.H."/>
            <person name="Gerards S."/>
            <person name="Fritsche K."/>
            <person name="Zondag G."/>
            <person name="van Veen J.A."/>
        </authorList>
    </citation>
    <scope>NUCLEOTIDE SEQUENCE [LARGE SCALE GENOMIC DNA]</scope>
    <source>
        <strain evidence="6 7">Ter331</strain>
    </source>
</reference>
<evidence type="ECO:0000256" key="4">
    <source>
        <dbReference type="NCBIfam" id="TIGR03130"/>
    </source>
</evidence>
<dbReference type="eggNOG" id="COG3052">
    <property type="taxonomic scope" value="Bacteria"/>
</dbReference>
<proteinExistence type="inferred from homology"/>
<organism evidence="6 7">
    <name type="scientific">Collimonas fungivorans (strain Ter331)</name>
    <dbReference type="NCBI Taxonomy" id="1005048"/>
    <lineage>
        <taxon>Bacteria</taxon>
        <taxon>Pseudomonadati</taxon>
        <taxon>Pseudomonadota</taxon>
        <taxon>Betaproteobacteria</taxon>
        <taxon>Burkholderiales</taxon>
        <taxon>Oxalobacteraceae</taxon>
        <taxon>Collimonas</taxon>
    </lineage>
</organism>
<name>G0ABH5_COLFT</name>
<evidence type="ECO:0000313" key="7">
    <source>
        <dbReference type="Proteomes" id="UP000008392"/>
    </source>
</evidence>
<evidence type="ECO:0000256" key="3">
    <source>
        <dbReference type="ARBA" id="ARBA00022553"/>
    </source>
</evidence>
<dbReference type="InterPro" id="IPR023439">
    <property type="entry name" value="Mal_deCO2ase/Cit_lyase_ACP"/>
</dbReference>
<reference evidence="6 7" key="1">
    <citation type="journal article" date="2004" name="Environ. Microbiol.">
        <title>Phylogeny-function analysis of (meta)genomic libraries: screening for expression of ribosomal RNA genes by large-insert library fluorescent in situ hybridization (LIL-FISH).</title>
        <authorList>
            <person name="Leveau J.H."/>
            <person name="Gerards S."/>
            <person name="de Boer W."/>
            <person name="van Veen J.A."/>
        </authorList>
    </citation>
    <scope>NUCLEOTIDE SEQUENCE [LARGE SCALE GENOMIC DNA]</scope>
    <source>
        <strain evidence="6 7">Ter331</strain>
    </source>
</reference>
<dbReference type="STRING" id="1005048.CFU_1709"/>